<comment type="caution">
    <text evidence="2">The sequence shown here is derived from an EMBL/GenBank/DDBJ whole genome shotgun (WGS) entry which is preliminary data.</text>
</comment>
<dbReference type="Proteomes" id="UP000659344">
    <property type="component" value="Unassembled WGS sequence"/>
</dbReference>
<dbReference type="RefSeq" id="WP_229753244.1">
    <property type="nucleotide sequence ID" value="NZ_BMFT01000001.1"/>
</dbReference>
<dbReference type="Pfam" id="PF00300">
    <property type="entry name" value="His_Phos_1"/>
    <property type="match status" value="1"/>
</dbReference>
<dbReference type="InterPro" id="IPR029033">
    <property type="entry name" value="His_PPase_superfam"/>
</dbReference>
<evidence type="ECO:0000256" key="1">
    <source>
        <dbReference type="ARBA" id="ARBA00022801"/>
    </source>
</evidence>
<dbReference type="PANTHER" id="PTHR46517:SF1">
    <property type="entry name" value="FRUCTOSE-2,6-BISPHOSPHATASE TIGAR"/>
    <property type="match status" value="1"/>
</dbReference>
<proteinExistence type="predicted"/>
<evidence type="ECO:0000313" key="2">
    <source>
        <dbReference type="EMBL" id="GGH13431.1"/>
    </source>
</evidence>
<reference evidence="3" key="1">
    <citation type="journal article" date="2019" name="Int. J. Syst. Evol. Microbiol.">
        <title>The Global Catalogue of Microorganisms (GCM) 10K type strain sequencing project: providing services to taxonomists for standard genome sequencing and annotation.</title>
        <authorList>
            <consortium name="The Broad Institute Genomics Platform"/>
            <consortium name="The Broad Institute Genome Sequencing Center for Infectious Disease"/>
            <person name="Wu L."/>
            <person name="Ma J."/>
        </authorList>
    </citation>
    <scope>NUCLEOTIDE SEQUENCE [LARGE SCALE GENOMIC DNA]</scope>
    <source>
        <strain evidence="3">CGMCC 1.12769</strain>
    </source>
</reference>
<keyword evidence="1" id="KW-0378">Hydrolase</keyword>
<dbReference type="InterPro" id="IPR013078">
    <property type="entry name" value="His_Pase_superF_clade-1"/>
</dbReference>
<dbReference type="InterPro" id="IPR051695">
    <property type="entry name" value="Phosphoglycerate_Mutase"/>
</dbReference>
<protein>
    <recommendedName>
        <fullName evidence="4">Alpha-ribazole phosphatase</fullName>
    </recommendedName>
</protein>
<evidence type="ECO:0008006" key="4">
    <source>
        <dbReference type="Google" id="ProtNLM"/>
    </source>
</evidence>
<dbReference type="SMART" id="SM00855">
    <property type="entry name" value="PGAM"/>
    <property type="match status" value="1"/>
</dbReference>
<sequence>MPQNRQDKAELSVEWWLVRHGLTSWNAERRYQGHSDQHLLSGVAAGLESLRQEIRGVSFSTTYCSDLIRCQETLAYVRPDLSPTAILDDRLREMNFGQWEGQTYDMLKEDHLYRSWIDNPYKVTPPGGESWSRFHERVMSVHSELMLLSRKLVEEQQQNPVILVVTHGGVISMLSSILQPGTGFWDTKAPLGGIIRHQIRL</sequence>
<organism evidence="2 3">
    <name type="scientific">Paenibacillus segetis</name>
    <dbReference type="NCBI Taxonomy" id="1325360"/>
    <lineage>
        <taxon>Bacteria</taxon>
        <taxon>Bacillati</taxon>
        <taxon>Bacillota</taxon>
        <taxon>Bacilli</taxon>
        <taxon>Bacillales</taxon>
        <taxon>Paenibacillaceae</taxon>
        <taxon>Paenibacillus</taxon>
    </lineage>
</organism>
<gene>
    <name evidence="2" type="ORF">GCM10008013_06510</name>
</gene>
<evidence type="ECO:0000313" key="3">
    <source>
        <dbReference type="Proteomes" id="UP000659344"/>
    </source>
</evidence>
<dbReference type="EMBL" id="BMFT01000001">
    <property type="protein sequence ID" value="GGH13431.1"/>
    <property type="molecule type" value="Genomic_DNA"/>
</dbReference>
<dbReference type="PANTHER" id="PTHR46517">
    <property type="entry name" value="FRUCTOSE-2,6-BISPHOSPHATASE TIGAR"/>
    <property type="match status" value="1"/>
</dbReference>
<dbReference type="Gene3D" id="3.40.50.1240">
    <property type="entry name" value="Phosphoglycerate mutase-like"/>
    <property type="match status" value="1"/>
</dbReference>
<name>A0ABQ1Y5R9_9BACL</name>
<dbReference type="SUPFAM" id="SSF53254">
    <property type="entry name" value="Phosphoglycerate mutase-like"/>
    <property type="match status" value="1"/>
</dbReference>
<dbReference type="CDD" id="cd07067">
    <property type="entry name" value="HP_PGM_like"/>
    <property type="match status" value="1"/>
</dbReference>
<keyword evidence="3" id="KW-1185">Reference proteome</keyword>
<accession>A0ABQ1Y5R9</accession>